<dbReference type="AlphaFoldDB" id="A0A9J6REW5"/>
<organism evidence="2 3">
    <name type="scientific">Natronobacillus azotifigens</name>
    <dbReference type="NCBI Taxonomy" id="472978"/>
    <lineage>
        <taxon>Bacteria</taxon>
        <taxon>Bacillati</taxon>
        <taxon>Bacillota</taxon>
        <taxon>Bacilli</taxon>
        <taxon>Bacillales</taxon>
        <taxon>Bacillaceae</taxon>
        <taxon>Natronobacillus</taxon>
    </lineage>
</organism>
<dbReference type="EMBL" id="JAPRAT010000032">
    <property type="protein sequence ID" value="MCZ0704298.1"/>
    <property type="molecule type" value="Genomic_DNA"/>
</dbReference>
<evidence type="ECO:0000256" key="1">
    <source>
        <dbReference type="SAM" id="SignalP"/>
    </source>
</evidence>
<comment type="caution">
    <text evidence="2">The sequence shown here is derived from an EMBL/GenBank/DDBJ whole genome shotgun (WGS) entry which is preliminary data.</text>
</comment>
<sequence>MNKKLSIMIVLLASVLLSCSQLSSNNGMLDFYSNAEKVLISSENESSLSFELVLFSKNKIKKYEHIGLEGTNTENLSVEIVDNTIDKIKKHKYKHYYTNVFMITVTPKKKVSHEIVINKLVLNINGESIKVEFTTPIVHSFEGGNIFTQDFIPTIIPNDMSSVIIKSGDEVVYQFEAKKAIQLEKIHAKNFLTLSMSKIKIGENIFDDYIQLPISIPADSMVEISLQLSGDEPAIDELNYISTNLFFEYTTTENVKKQTNGVVVFLNPIYPILDDLNKVENYIDTYIYNR</sequence>
<keyword evidence="3" id="KW-1185">Reference proteome</keyword>
<keyword evidence="1" id="KW-0732">Signal</keyword>
<gene>
    <name evidence="2" type="ORF">OWO01_13905</name>
</gene>
<dbReference type="PROSITE" id="PS51257">
    <property type="entry name" value="PROKAR_LIPOPROTEIN"/>
    <property type="match status" value="1"/>
</dbReference>
<proteinExistence type="predicted"/>
<dbReference type="Proteomes" id="UP001084197">
    <property type="component" value="Unassembled WGS sequence"/>
</dbReference>
<reference evidence="2" key="1">
    <citation type="submission" date="2022-11" db="EMBL/GenBank/DDBJ databases">
        <title>WGS of Natronobacillus azotifigens 24KS-1, an anaerobic diazotrophic haloalkaliphile from soda-rich habitats.</title>
        <authorList>
            <person name="Sorokin D.Y."/>
            <person name="Merkel A.Y."/>
        </authorList>
    </citation>
    <scope>NUCLEOTIDE SEQUENCE</scope>
    <source>
        <strain evidence="2">24KS-1</strain>
    </source>
</reference>
<evidence type="ECO:0000313" key="2">
    <source>
        <dbReference type="EMBL" id="MCZ0704298.1"/>
    </source>
</evidence>
<accession>A0A9J6REW5</accession>
<evidence type="ECO:0008006" key="4">
    <source>
        <dbReference type="Google" id="ProtNLM"/>
    </source>
</evidence>
<feature type="chain" id="PRO_5039904485" description="Lipoprotein" evidence="1">
    <location>
        <begin position="24"/>
        <end position="290"/>
    </location>
</feature>
<name>A0A9J6REW5_9BACI</name>
<dbReference type="RefSeq" id="WP_268781067.1">
    <property type="nucleotide sequence ID" value="NZ_JAPRAT010000032.1"/>
</dbReference>
<protein>
    <recommendedName>
        <fullName evidence="4">Lipoprotein</fullName>
    </recommendedName>
</protein>
<feature type="signal peptide" evidence="1">
    <location>
        <begin position="1"/>
        <end position="23"/>
    </location>
</feature>
<evidence type="ECO:0000313" key="3">
    <source>
        <dbReference type="Proteomes" id="UP001084197"/>
    </source>
</evidence>